<feature type="region of interest" description="Disordered" evidence="1">
    <location>
        <begin position="204"/>
        <end position="234"/>
    </location>
</feature>
<evidence type="ECO:0000313" key="3">
    <source>
        <dbReference type="Proteomes" id="UP000019763"/>
    </source>
</evidence>
<name>A0A023BDK0_GRENI</name>
<organism evidence="2 3">
    <name type="scientific">Gregarina niphandrodes</name>
    <name type="common">Septate eugregarine</name>
    <dbReference type="NCBI Taxonomy" id="110365"/>
    <lineage>
        <taxon>Eukaryota</taxon>
        <taxon>Sar</taxon>
        <taxon>Alveolata</taxon>
        <taxon>Apicomplexa</taxon>
        <taxon>Conoidasida</taxon>
        <taxon>Gregarinasina</taxon>
        <taxon>Eugregarinorida</taxon>
        <taxon>Gregarinidae</taxon>
        <taxon>Gregarina</taxon>
    </lineage>
</organism>
<dbReference type="Proteomes" id="UP000019763">
    <property type="component" value="Unassembled WGS sequence"/>
</dbReference>
<sequence>MMEQENVELSTAKEGPSSPDLSKESVNDEVLQLWLRRCRRKYLQGVTVIKVCSNGKLVKRQLYIGAKPEYLELISSKLFDTAYHLSTLETVECTLESTDFDAFRLLQPGCMPKKDKSLVIRINDNTAMGTRAEMSPNAHGTAGGRIVSLVFQTVEDRRDAQIYLRAQITTLRSVGQNALRDYERVKTLPTMKCIKQLDFVSVNEEEDDDQSAAAGGPDAAAAVPKTEADKSPCD</sequence>
<accession>A0A023BDK0</accession>
<evidence type="ECO:0000313" key="2">
    <source>
        <dbReference type="EMBL" id="EZG89039.1"/>
    </source>
</evidence>
<dbReference type="GeneID" id="22910369"/>
<dbReference type="OrthoDB" id="10343735at2759"/>
<dbReference type="EMBL" id="AFNH02000029">
    <property type="protein sequence ID" value="EZG89039.1"/>
    <property type="molecule type" value="Genomic_DNA"/>
</dbReference>
<dbReference type="RefSeq" id="XP_011128508.1">
    <property type="nucleotide sequence ID" value="XM_011130206.1"/>
</dbReference>
<keyword evidence="3" id="KW-1185">Reference proteome</keyword>
<dbReference type="VEuPathDB" id="CryptoDB:GNI_003320"/>
<feature type="region of interest" description="Disordered" evidence="1">
    <location>
        <begin position="1"/>
        <end position="24"/>
    </location>
</feature>
<proteinExistence type="predicted"/>
<evidence type="ECO:0000256" key="1">
    <source>
        <dbReference type="SAM" id="MobiDB-lite"/>
    </source>
</evidence>
<feature type="compositionally biased region" description="Low complexity" evidence="1">
    <location>
        <begin position="211"/>
        <end position="222"/>
    </location>
</feature>
<comment type="caution">
    <text evidence="2">The sequence shown here is derived from an EMBL/GenBank/DDBJ whole genome shotgun (WGS) entry which is preliminary data.</text>
</comment>
<dbReference type="AlphaFoldDB" id="A0A023BDK0"/>
<gene>
    <name evidence="2" type="ORF">GNI_003320</name>
</gene>
<protein>
    <submittedName>
        <fullName evidence="2">Uncharacterized protein</fullName>
    </submittedName>
</protein>
<reference evidence="2" key="1">
    <citation type="submission" date="2013-12" db="EMBL/GenBank/DDBJ databases">
        <authorList>
            <person name="Omoto C.K."/>
            <person name="Sibley D."/>
            <person name="Venepally P."/>
            <person name="Hadjithomas M."/>
            <person name="Karamycheva S."/>
            <person name="Brunk B."/>
            <person name="Roos D."/>
            <person name="Caler E."/>
            <person name="Lorenzi H."/>
        </authorList>
    </citation>
    <scope>NUCLEOTIDE SEQUENCE</scope>
</reference>